<evidence type="ECO:0000256" key="1">
    <source>
        <dbReference type="ARBA" id="ARBA00022603"/>
    </source>
</evidence>
<dbReference type="OrthoDB" id="194386at2759"/>
<evidence type="ECO:0000256" key="4">
    <source>
        <dbReference type="ARBA" id="ARBA00041867"/>
    </source>
</evidence>
<organism evidence="6 7">
    <name type="scientific">Chionoecetes opilio</name>
    <name type="common">Atlantic snow crab</name>
    <name type="synonym">Cancer opilio</name>
    <dbReference type="NCBI Taxonomy" id="41210"/>
    <lineage>
        <taxon>Eukaryota</taxon>
        <taxon>Metazoa</taxon>
        <taxon>Ecdysozoa</taxon>
        <taxon>Arthropoda</taxon>
        <taxon>Crustacea</taxon>
        <taxon>Multicrustacea</taxon>
        <taxon>Malacostraca</taxon>
        <taxon>Eumalacostraca</taxon>
        <taxon>Eucarida</taxon>
        <taxon>Decapoda</taxon>
        <taxon>Pleocyemata</taxon>
        <taxon>Brachyura</taxon>
        <taxon>Eubrachyura</taxon>
        <taxon>Majoidea</taxon>
        <taxon>Majidae</taxon>
        <taxon>Chionoecetes</taxon>
    </lineage>
</organism>
<evidence type="ECO:0000313" key="7">
    <source>
        <dbReference type="Proteomes" id="UP000770661"/>
    </source>
</evidence>
<dbReference type="GO" id="GO:0016279">
    <property type="term" value="F:protein-lysine N-methyltransferase activity"/>
    <property type="evidence" value="ECO:0007669"/>
    <property type="project" value="TreeGrafter"/>
</dbReference>
<dbReference type="InterPro" id="IPR050078">
    <property type="entry name" value="Ribosomal_L11_MeTrfase_PrmA"/>
</dbReference>
<gene>
    <name evidence="6" type="primary">etfbkmt</name>
    <name evidence="6" type="ORF">GWK47_041722</name>
</gene>
<reference evidence="6" key="1">
    <citation type="submission" date="2020-07" db="EMBL/GenBank/DDBJ databases">
        <title>The High-quality genome of the commercially important snow crab, Chionoecetes opilio.</title>
        <authorList>
            <person name="Jeong J.-H."/>
            <person name="Ryu S."/>
        </authorList>
    </citation>
    <scope>NUCLEOTIDE SEQUENCE</scope>
    <source>
        <strain evidence="6">MADBK_172401_WGS</strain>
        <tissue evidence="6">Digestive gland</tissue>
    </source>
</reference>
<keyword evidence="2" id="KW-0808">Transferase</keyword>
<keyword evidence="1 6" id="KW-0489">Methyltransferase</keyword>
<comment type="caution">
    <text evidence="6">The sequence shown here is derived from an EMBL/GenBank/DDBJ whole genome shotgun (WGS) entry which is preliminary data.</text>
</comment>
<dbReference type="PANTHER" id="PTHR43648">
    <property type="entry name" value="ELECTRON TRANSFER FLAVOPROTEIN BETA SUBUNIT LYSINE METHYLTRANSFERASE"/>
    <property type="match status" value="1"/>
</dbReference>
<sequence>MAATCVVRRLALSCQRYGGRPLRQQQQQGRRLASTQQAEVLKHQILAETAVSREHLTPELALHLITPSCSLWTAPPHTSPFPDPFWAFYWPGGQAVSRFILDNPALVRGKTVLDFGCGCGASGLAAKSVGAKQVTFNDIDEVAIEAVQLNASKNNIAIDDVTTSNLVGSSGHPHQVVLAGDLLYDFEFAGEVLTWLQEADRSGSLVLIGDPGRFALETHPLKATLRCLAKYELSRATLLENSGHPQALVWTFT</sequence>
<proteinExistence type="inferred from homology"/>
<dbReference type="InterPro" id="IPR029063">
    <property type="entry name" value="SAM-dependent_MTases_sf"/>
</dbReference>
<evidence type="ECO:0000313" key="6">
    <source>
        <dbReference type="EMBL" id="KAG0723918.1"/>
    </source>
</evidence>
<dbReference type="GO" id="GO:0032259">
    <property type="term" value="P:methylation"/>
    <property type="evidence" value="ECO:0007669"/>
    <property type="project" value="UniProtKB-KW"/>
</dbReference>
<dbReference type="EMBL" id="JACEEZ010007601">
    <property type="protein sequence ID" value="KAG0723918.1"/>
    <property type="molecule type" value="Genomic_DNA"/>
</dbReference>
<dbReference type="AlphaFoldDB" id="A0A8J5CK53"/>
<dbReference type="CDD" id="cd02440">
    <property type="entry name" value="AdoMet_MTases"/>
    <property type="match status" value="1"/>
</dbReference>
<keyword evidence="7" id="KW-1185">Reference proteome</keyword>
<protein>
    <recommendedName>
        <fullName evidence="5">ETFB lysine methyltransferase</fullName>
    </recommendedName>
    <alternativeName>
        <fullName evidence="4">Protein N-lysine methyltransferase METTL20</fullName>
    </alternativeName>
</protein>
<dbReference type="PANTHER" id="PTHR43648:SF1">
    <property type="entry name" value="ELECTRON TRANSFER FLAVOPROTEIN BETA SUBUNIT LYSINE METHYLTRANSFERASE"/>
    <property type="match status" value="1"/>
</dbReference>
<comment type="similarity">
    <text evidence="3">Belongs to the methyltransferase superfamily. ETFBKMT family.</text>
</comment>
<dbReference type="GO" id="GO:0005759">
    <property type="term" value="C:mitochondrial matrix"/>
    <property type="evidence" value="ECO:0007669"/>
    <property type="project" value="TreeGrafter"/>
</dbReference>
<evidence type="ECO:0000256" key="3">
    <source>
        <dbReference type="ARBA" id="ARBA00037932"/>
    </source>
</evidence>
<dbReference type="Proteomes" id="UP000770661">
    <property type="component" value="Unassembled WGS sequence"/>
</dbReference>
<evidence type="ECO:0000256" key="5">
    <source>
        <dbReference type="ARBA" id="ARBA00042266"/>
    </source>
</evidence>
<accession>A0A8J5CK53</accession>
<name>A0A8J5CK53_CHIOP</name>
<dbReference type="Pfam" id="PF06325">
    <property type="entry name" value="PrmA"/>
    <property type="match status" value="1"/>
</dbReference>
<dbReference type="SUPFAM" id="SSF53335">
    <property type="entry name" value="S-adenosyl-L-methionine-dependent methyltransferases"/>
    <property type="match status" value="1"/>
</dbReference>
<evidence type="ECO:0000256" key="2">
    <source>
        <dbReference type="ARBA" id="ARBA00022679"/>
    </source>
</evidence>
<dbReference type="Gene3D" id="3.40.50.150">
    <property type="entry name" value="Vaccinia Virus protein VP39"/>
    <property type="match status" value="1"/>
</dbReference>